<keyword evidence="3" id="KW-0862">Zinc</keyword>
<dbReference type="PROSITE" id="PS51036">
    <property type="entry name" value="ZF_A20"/>
    <property type="match status" value="1"/>
</dbReference>
<protein>
    <recommendedName>
        <fullName evidence="9">Rab5 GDP/GTP exchange factor</fullName>
    </recommendedName>
</protein>
<organism evidence="7 8">
    <name type="scientific">Ranatra chinensis</name>
    <dbReference type="NCBI Taxonomy" id="642074"/>
    <lineage>
        <taxon>Eukaryota</taxon>
        <taxon>Metazoa</taxon>
        <taxon>Ecdysozoa</taxon>
        <taxon>Arthropoda</taxon>
        <taxon>Hexapoda</taxon>
        <taxon>Insecta</taxon>
        <taxon>Pterygota</taxon>
        <taxon>Neoptera</taxon>
        <taxon>Paraneoptera</taxon>
        <taxon>Hemiptera</taxon>
        <taxon>Heteroptera</taxon>
        <taxon>Panheteroptera</taxon>
        <taxon>Nepomorpha</taxon>
        <taxon>Nepidae</taxon>
        <taxon>Ranatrinae</taxon>
        <taxon>Ranatra</taxon>
    </lineage>
</organism>
<feature type="domain" description="VPS9" evidence="6">
    <location>
        <begin position="216"/>
        <end position="359"/>
    </location>
</feature>
<dbReference type="SMART" id="SM00259">
    <property type="entry name" value="ZnF_A20"/>
    <property type="match status" value="1"/>
</dbReference>
<dbReference type="Pfam" id="PF02204">
    <property type="entry name" value="VPS9"/>
    <property type="match status" value="1"/>
</dbReference>
<evidence type="ECO:0008006" key="9">
    <source>
        <dbReference type="Google" id="ProtNLM"/>
    </source>
</evidence>
<dbReference type="SUPFAM" id="SSF57716">
    <property type="entry name" value="Glucocorticoid receptor-like (DNA-binding domain)"/>
    <property type="match status" value="1"/>
</dbReference>
<proteinExistence type="predicted"/>
<reference evidence="7 8" key="1">
    <citation type="submission" date="2024-07" db="EMBL/GenBank/DDBJ databases">
        <title>Chromosome-level genome assembly of the water stick insect Ranatra chinensis (Heteroptera: Nepidae).</title>
        <authorList>
            <person name="Liu X."/>
        </authorList>
    </citation>
    <scope>NUCLEOTIDE SEQUENCE [LARGE SCALE GENOMIC DNA]</scope>
    <source>
        <strain evidence="7">Cailab_2021Rc</strain>
        <tissue evidence="7">Muscle</tissue>
    </source>
</reference>
<dbReference type="Proteomes" id="UP001558652">
    <property type="component" value="Unassembled WGS sequence"/>
</dbReference>
<gene>
    <name evidence="7" type="ORF">AAG570_000130</name>
</gene>
<accession>A0ABD0ZHD8</accession>
<dbReference type="Gene3D" id="1.10.246.120">
    <property type="match status" value="1"/>
</dbReference>
<evidence type="ECO:0000259" key="6">
    <source>
        <dbReference type="PROSITE" id="PS51205"/>
    </source>
</evidence>
<evidence type="ECO:0000313" key="8">
    <source>
        <dbReference type="Proteomes" id="UP001558652"/>
    </source>
</evidence>
<keyword evidence="1" id="KW-0479">Metal-binding</keyword>
<dbReference type="InterPro" id="IPR002653">
    <property type="entry name" value="Znf_A20"/>
</dbReference>
<dbReference type="InterPro" id="IPR041545">
    <property type="entry name" value="DUF5601"/>
</dbReference>
<evidence type="ECO:0000256" key="4">
    <source>
        <dbReference type="SAM" id="Coils"/>
    </source>
</evidence>
<keyword evidence="4" id="KW-0175">Coiled coil</keyword>
<evidence type="ECO:0000256" key="2">
    <source>
        <dbReference type="ARBA" id="ARBA00022771"/>
    </source>
</evidence>
<evidence type="ECO:0000259" key="5">
    <source>
        <dbReference type="PROSITE" id="PS51036"/>
    </source>
</evidence>
<evidence type="ECO:0000256" key="1">
    <source>
        <dbReference type="ARBA" id="ARBA00022723"/>
    </source>
</evidence>
<dbReference type="Pfam" id="PF18151">
    <property type="entry name" value="DUF5601"/>
    <property type="match status" value="1"/>
</dbReference>
<dbReference type="EMBL" id="JBFDAA010000001">
    <property type="protein sequence ID" value="KAL1140198.1"/>
    <property type="molecule type" value="Genomic_DNA"/>
</dbReference>
<dbReference type="PANTHER" id="PTHR23101">
    <property type="entry name" value="RAB GDP/GTP EXCHANGE FACTOR"/>
    <property type="match status" value="1"/>
</dbReference>
<dbReference type="InterPro" id="IPR037191">
    <property type="entry name" value="VPS9_dom_sf"/>
</dbReference>
<dbReference type="InterPro" id="IPR045046">
    <property type="entry name" value="Vps9-like"/>
</dbReference>
<dbReference type="InterPro" id="IPR003123">
    <property type="entry name" value="VPS9"/>
</dbReference>
<dbReference type="SMART" id="SM00167">
    <property type="entry name" value="VPS9"/>
    <property type="match status" value="1"/>
</dbReference>
<dbReference type="Gene3D" id="1.20.5.4770">
    <property type="match status" value="1"/>
</dbReference>
<feature type="coiled-coil region" evidence="4">
    <location>
        <begin position="399"/>
        <end position="433"/>
    </location>
</feature>
<dbReference type="Pfam" id="PF01754">
    <property type="entry name" value="zf-A20"/>
    <property type="match status" value="1"/>
</dbReference>
<keyword evidence="8" id="KW-1185">Reference proteome</keyword>
<dbReference type="PANTHER" id="PTHR23101:SF122">
    <property type="entry name" value="RABAPTIN-5-ASSOCIATED EXCHANGE FACTOR FOR RAB5"/>
    <property type="match status" value="1"/>
</dbReference>
<comment type="caution">
    <text evidence="7">The sequence shown here is derived from an EMBL/GenBank/DDBJ whole genome shotgun (WGS) entry which is preliminary data.</text>
</comment>
<dbReference type="AlphaFoldDB" id="A0ABD0ZHD8"/>
<dbReference type="SUPFAM" id="SSF109993">
    <property type="entry name" value="VPS9 domain"/>
    <property type="match status" value="1"/>
</dbReference>
<dbReference type="GO" id="GO:0008270">
    <property type="term" value="F:zinc ion binding"/>
    <property type="evidence" value="ECO:0007669"/>
    <property type="project" value="UniProtKB-KW"/>
</dbReference>
<sequence length="532" mass="61288">MYASKKASLKIDESYLMCKNGCRFYGNEEWEGYCSKCHRENSQKRRRKMPEADSIKDKQHQAQVTGFTKFEEKRRNKTKFFSFWKTPNAKGMYFVEGGKNEAFFGPETKEAEALQREYYYKLFKSVGPHIQIDIHKCISSFYKKMVSDADSPTTSIDDLSERTQHFYQIITKRMEDERIYSGVNSEIKEQLLDYAEKFAMTCLYRLLFCPASTIDEDKDLNIQKRIRQLNWVSAKHVDCRISETSAEVHDLVYSSITELLGMDSAKAPQDKLACVVRCCRNILQLMQKCVGGPASADEFLPALIFVVLKANPARLKSNINYVTRFCNANRLMSGEGGYYFTNLCCAVSFIENLTAESLNMPVEEFEEYMSGRIMPSNTWESALIMCESMHLMNENFLIFEELKNEHNIVVREAERLKEEVANFQDEIARKVEELRKDVCLELRPKKEPTEIDADDPLVADLPPPIRPQVVGNDVNYGRQMSPDTPEWHVMSTPDERLTSVNYDIDLSDLSGGDGSICEDNLTSIFHSLGWYQ</sequence>
<dbReference type="Gene3D" id="1.20.1050.80">
    <property type="entry name" value="VPS9 domain"/>
    <property type="match status" value="1"/>
</dbReference>
<evidence type="ECO:0000256" key="3">
    <source>
        <dbReference type="ARBA" id="ARBA00022833"/>
    </source>
</evidence>
<dbReference type="PROSITE" id="PS51205">
    <property type="entry name" value="VPS9"/>
    <property type="match status" value="1"/>
</dbReference>
<evidence type="ECO:0000313" key="7">
    <source>
        <dbReference type="EMBL" id="KAL1140198.1"/>
    </source>
</evidence>
<name>A0ABD0ZHD8_9HEMI</name>
<feature type="domain" description="A20-type" evidence="5">
    <location>
        <begin position="12"/>
        <end position="46"/>
    </location>
</feature>
<keyword evidence="2" id="KW-0863">Zinc-finger</keyword>